<evidence type="ECO:0000313" key="1">
    <source>
        <dbReference type="EMBL" id="STQ89564.1"/>
    </source>
</evidence>
<reference evidence="2 4" key="2">
    <citation type="submission" date="2019-03" db="EMBL/GenBank/DDBJ databases">
        <title>Genomic Encyclopedia of Type Strains, Phase IV (KMG-IV): sequencing the most valuable type-strain genomes for metagenomic binning, comparative biology and taxonomic classification.</title>
        <authorList>
            <person name="Goeker M."/>
        </authorList>
    </citation>
    <scope>NUCLEOTIDE SEQUENCE [LARGE SCALE GENOMIC DNA]</scope>
    <source>
        <strain evidence="2 4">DSM 3764</strain>
    </source>
</reference>
<evidence type="ECO:0000313" key="4">
    <source>
        <dbReference type="Proteomes" id="UP000295794"/>
    </source>
</evidence>
<dbReference type="Proteomes" id="UP000295794">
    <property type="component" value="Unassembled WGS sequence"/>
</dbReference>
<protein>
    <submittedName>
        <fullName evidence="1">Uncharacterized protein</fullName>
    </submittedName>
</protein>
<organism evidence="1 3">
    <name type="scientific">Iodobacter fluviatilis</name>
    <dbReference type="NCBI Taxonomy" id="537"/>
    <lineage>
        <taxon>Bacteria</taxon>
        <taxon>Pseudomonadati</taxon>
        <taxon>Pseudomonadota</taxon>
        <taxon>Betaproteobacteria</taxon>
        <taxon>Neisseriales</taxon>
        <taxon>Chitinibacteraceae</taxon>
        <taxon>Iodobacter</taxon>
    </lineage>
</organism>
<keyword evidence="4" id="KW-1185">Reference proteome</keyword>
<dbReference type="Proteomes" id="UP000255108">
    <property type="component" value="Unassembled WGS sequence"/>
</dbReference>
<dbReference type="OrthoDB" id="9928988at2"/>
<name>A0A377Q2Y8_9NEIS</name>
<evidence type="ECO:0000313" key="2">
    <source>
        <dbReference type="EMBL" id="TCU90537.1"/>
    </source>
</evidence>
<sequence>MPLTPKQEEQLCELLSAFEQQMLANIDSTVISSCAAINNAALLAGLQISTEHIIDPQYLYAILHQHCFAQLHQGDAQIAHAIADNQNSLVIQLAEK</sequence>
<evidence type="ECO:0000313" key="3">
    <source>
        <dbReference type="Proteomes" id="UP000255108"/>
    </source>
</evidence>
<dbReference type="EMBL" id="SMBT01000001">
    <property type="protein sequence ID" value="TCU90537.1"/>
    <property type="molecule type" value="Genomic_DNA"/>
</dbReference>
<dbReference type="RefSeq" id="WP_115226001.1">
    <property type="nucleotide sequence ID" value="NZ_CAWOLO010000001.1"/>
</dbReference>
<reference evidence="1 3" key="1">
    <citation type="submission" date="2018-06" db="EMBL/GenBank/DDBJ databases">
        <authorList>
            <consortium name="Pathogen Informatics"/>
            <person name="Doyle S."/>
        </authorList>
    </citation>
    <scope>NUCLEOTIDE SEQUENCE [LARGE SCALE GENOMIC DNA]</scope>
    <source>
        <strain evidence="1 3">NCTC11159</strain>
    </source>
</reference>
<gene>
    <name evidence="2" type="ORF">EV682_101571</name>
    <name evidence="1" type="ORF">NCTC11159_00589</name>
</gene>
<dbReference type="AlphaFoldDB" id="A0A377Q2Y8"/>
<dbReference type="EMBL" id="UGHR01000001">
    <property type="protein sequence ID" value="STQ89564.1"/>
    <property type="molecule type" value="Genomic_DNA"/>
</dbReference>
<proteinExistence type="predicted"/>
<accession>A0A377Q2Y8</accession>